<feature type="region of interest" description="Disordered" evidence="8">
    <location>
        <begin position="714"/>
        <end position="763"/>
    </location>
</feature>
<accession>A0A8S3RF95</accession>
<feature type="transmembrane region" description="Helical" evidence="9">
    <location>
        <begin position="548"/>
        <end position="567"/>
    </location>
</feature>
<keyword evidence="2" id="KW-0813">Transport</keyword>
<dbReference type="AlphaFoldDB" id="A0A8S3RF95"/>
<evidence type="ECO:0000256" key="5">
    <source>
        <dbReference type="ARBA" id="ARBA00023065"/>
    </source>
</evidence>
<evidence type="ECO:0000313" key="11">
    <source>
        <dbReference type="EMBL" id="CAG2203762.1"/>
    </source>
</evidence>
<evidence type="ECO:0000256" key="1">
    <source>
        <dbReference type="ARBA" id="ARBA00004141"/>
    </source>
</evidence>
<dbReference type="OrthoDB" id="73653at2759"/>
<evidence type="ECO:0000259" key="10">
    <source>
        <dbReference type="SMART" id="SM01053"/>
    </source>
</evidence>
<feature type="compositionally biased region" description="Polar residues" evidence="8">
    <location>
        <begin position="748"/>
        <end position="763"/>
    </location>
</feature>
<evidence type="ECO:0000256" key="7">
    <source>
        <dbReference type="ARBA" id="ARBA00023303"/>
    </source>
</evidence>
<dbReference type="Proteomes" id="UP000683360">
    <property type="component" value="Unassembled WGS sequence"/>
</dbReference>
<dbReference type="Pfam" id="PF07885">
    <property type="entry name" value="Ion_trans_2"/>
    <property type="match status" value="1"/>
</dbReference>
<gene>
    <name evidence="11" type="ORF">MEDL_18240</name>
</gene>
<sequence>MSKLFPERTTINNVSQVCRIYKTSLRTVAQANEKGRIDSTEHLLREVPVAFADPNERNVKLTKAIRISDDKNENDMDTVNNHKISDELKIRQPIIDGKINRAYTSPDIELQSYNINEDVNSNCSDKGVIERSQSQSMSAVSNSRLQSDRLLHSDDEDKTYTTENGVKIEDSKSKEKESALSNIGADYMRVNGAIGSFRQLQKPQSMQSLPTSSKMSYTNEDSGIAPLVVGGEGTKYGMDDKQNKEKQKPNVGYRLGKRKTLYEKRRKISDYCLVIGISGIVLMIVETELTMAKVYDKESHYSIVLKSIICVSTIILLGLILAYHALEIQLFAVDNCVEDWRIAISWKRMCQLTLEIIICAVNPIPGPFYFTWKTESYDGERWLIAEVPVDILLSIPMFLRLYLIARSMLLHSRLFTDASSRSIGALNRISFDTKFVLKTLMTICPGTVMLVFMISMWVIASWLLRACEAYLDSRHSNILNSMWMIAITFLSVGYGDLVPNTYCGRGIAIATGVMGSGCTALVVALVARKLELSRAETHVHNFMMDTQYSKRGAGITAILVAVLTQWVEMSLAERNVMNFMHSKDIEKNLKNSAANVLRETWLIYKHTKLMKKINTSRVRSHQRKFLQAIHNLRDVKMDQRKLTEQQNTVADMAKTQSHIQAMVADMQTSGLSVEKRVVKIEDKLLELQNQLDMLPALIADKVITRRQELRHEREMSLRERDLQQTDQRRTEFNQLRRTSPPRRRKSPQHSGSSVPPSNSLGQL</sequence>
<dbReference type="InterPro" id="IPR036122">
    <property type="entry name" value="CaM-bd_dom_sf"/>
</dbReference>
<dbReference type="GO" id="GO:0016286">
    <property type="term" value="F:small conductance calcium-activated potassium channel activity"/>
    <property type="evidence" value="ECO:0007669"/>
    <property type="project" value="InterPro"/>
</dbReference>
<reference evidence="11" key="1">
    <citation type="submission" date="2021-03" db="EMBL/GenBank/DDBJ databases">
        <authorList>
            <person name="Bekaert M."/>
        </authorList>
    </citation>
    <scope>NUCLEOTIDE SEQUENCE</scope>
</reference>
<protein>
    <submittedName>
        <fullName evidence="11">KCNN3</fullName>
    </submittedName>
</protein>
<feature type="transmembrane region" description="Helical" evidence="9">
    <location>
        <begin position="440"/>
        <end position="464"/>
    </location>
</feature>
<evidence type="ECO:0000256" key="8">
    <source>
        <dbReference type="SAM" id="MobiDB-lite"/>
    </source>
</evidence>
<dbReference type="Pfam" id="PF03530">
    <property type="entry name" value="SK_channel"/>
    <property type="match status" value="1"/>
</dbReference>
<feature type="transmembrane region" description="Helical" evidence="9">
    <location>
        <begin position="476"/>
        <end position="495"/>
    </location>
</feature>
<comment type="caution">
    <text evidence="11">The sequence shown here is derived from an EMBL/GenBank/DDBJ whole genome shotgun (WGS) entry which is preliminary data.</text>
</comment>
<feature type="region of interest" description="Disordered" evidence="8">
    <location>
        <begin position="132"/>
        <end position="179"/>
    </location>
</feature>
<keyword evidence="12" id="KW-1185">Reference proteome</keyword>
<feature type="transmembrane region" description="Helical" evidence="9">
    <location>
        <begin position="305"/>
        <end position="326"/>
    </location>
</feature>
<name>A0A8S3RF95_MYTED</name>
<keyword evidence="3 9" id="KW-0812">Transmembrane</keyword>
<evidence type="ECO:0000256" key="3">
    <source>
        <dbReference type="ARBA" id="ARBA00022692"/>
    </source>
</evidence>
<organism evidence="11 12">
    <name type="scientific">Mytilus edulis</name>
    <name type="common">Blue mussel</name>
    <dbReference type="NCBI Taxonomy" id="6550"/>
    <lineage>
        <taxon>Eukaryota</taxon>
        <taxon>Metazoa</taxon>
        <taxon>Spiralia</taxon>
        <taxon>Lophotrochozoa</taxon>
        <taxon>Mollusca</taxon>
        <taxon>Bivalvia</taxon>
        <taxon>Autobranchia</taxon>
        <taxon>Pteriomorphia</taxon>
        <taxon>Mytilida</taxon>
        <taxon>Mytiloidea</taxon>
        <taxon>Mytilidae</taxon>
        <taxon>Mytilinae</taxon>
        <taxon>Mytilus</taxon>
    </lineage>
</organism>
<evidence type="ECO:0000256" key="9">
    <source>
        <dbReference type="SAM" id="Phobius"/>
    </source>
</evidence>
<keyword evidence="5" id="KW-0406">Ion transport</keyword>
<feature type="domain" description="Calmodulin-binding" evidence="10">
    <location>
        <begin position="585"/>
        <end position="658"/>
    </location>
</feature>
<dbReference type="GO" id="GO:0005516">
    <property type="term" value="F:calmodulin binding"/>
    <property type="evidence" value="ECO:0007669"/>
    <property type="project" value="InterPro"/>
</dbReference>
<dbReference type="PANTHER" id="PTHR10153">
    <property type="entry name" value="SMALL CONDUCTANCE CALCIUM-ACTIVATED POTASSIUM CHANNEL"/>
    <property type="match status" value="1"/>
</dbReference>
<dbReference type="SUPFAM" id="SSF81327">
    <property type="entry name" value="Small-conductance potassium channel"/>
    <property type="match status" value="1"/>
</dbReference>
<dbReference type="PRINTS" id="PR01451">
    <property type="entry name" value="SKCHANNEL"/>
</dbReference>
<evidence type="ECO:0000256" key="2">
    <source>
        <dbReference type="ARBA" id="ARBA00022448"/>
    </source>
</evidence>
<dbReference type="Gene3D" id="1.10.287.70">
    <property type="match status" value="3"/>
</dbReference>
<dbReference type="SUPFAM" id="SSF81324">
    <property type="entry name" value="Voltage-gated potassium channels"/>
    <property type="match status" value="1"/>
</dbReference>
<keyword evidence="7" id="KW-0407">Ion channel</keyword>
<keyword evidence="4 9" id="KW-1133">Transmembrane helix</keyword>
<feature type="compositionally biased region" description="Basic and acidic residues" evidence="8">
    <location>
        <begin position="714"/>
        <end position="731"/>
    </location>
</feature>
<dbReference type="InterPro" id="IPR013099">
    <property type="entry name" value="K_chnl_dom"/>
</dbReference>
<feature type="transmembrane region" description="Helical" evidence="9">
    <location>
        <begin position="268"/>
        <end position="285"/>
    </location>
</feature>
<dbReference type="EMBL" id="CAJPWZ010000931">
    <property type="protein sequence ID" value="CAG2203762.1"/>
    <property type="molecule type" value="Genomic_DNA"/>
</dbReference>
<dbReference type="FunFam" id="1.10.287.70:FF:000027">
    <property type="entry name" value="Small conductance calcium-activated potassium channel, isoform O"/>
    <property type="match status" value="1"/>
</dbReference>
<feature type="transmembrane region" description="Helical" evidence="9">
    <location>
        <begin position="507"/>
        <end position="527"/>
    </location>
</feature>
<proteinExistence type="predicted"/>
<dbReference type="SMART" id="SM01053">
    <property type="entry name" value="CaMBD"/>
    <property type="match status" value="1"/>
</dbReference>
<dbReference type="Pfam" id="PF02888">
    <property type="entry name" value="CaMBD"/>
    <property type="match status" value="1"/>
</dbReference>
<dbReference type="InterPro" id="IPR004178">
    <property type="entry name" value="CaM-bd_dom"/>
</dbReference>
<feature type="compositionally biased region" description="Low complexity" evidence="8">
    <location>
        <begin position="132"/>
        <end position="143"/>
    </location>
</feature>
<keyword evidence="6 9" id="KW-0472">Membrane</keyword>
<dbReference type="GO" id="GO:0016020">
    <property type="term" value="C:membrane"/>
    <property type="evidence" value="ECO:0007669"/>
    <property type="project" value="UniProtKB-SubCell"/>
</dbReference>
<feature type="transmembrane region" description="Helical" evidence="9">
    <location>
        <begin position="382"/>
        <end position="405"/>
    </location>
</feature>
<feature type="compositionally biased region" description="Basic and acidic residues" evidence="8">
    <location>
        <begin position="146"/>
        <end position="178"/>
    </location>
</feature>
<comment type="subcellular location">
    <subcellularLocation>
        <location evidence="1">Membrane</location>
        <topology evidence="1">Multi-pass membrane protein</topology>
    </subcellularLocation>
</comment>
<evidence type="ECO:0000256" key="4">
    <source>
        <dbReference type="ARBA" id="ARBA00022989"/>
    </source>
</evidence>
<evidence type="ECO:0000313" key="12">
    <source>
        <dbReference type="Proteomes" id="UP000683360"/>
    </source>
</evidence>
<evidence type="ECO:0000256" key="6">
    <source>
        <dbReference type="ARBA" id="ARBA00023136"/>
    </source>
</evidence>
<dbReference type="InterPro" id="IPR015449">
    <property type="entry name" value="K_chnl_Ca-activ_SK"/>
</dbReference>